<dbReference type="InterPro" id="IPR012938">
    <property type="entry name" value="Glc/Sorbosone_DH"/>
</dbReference>
<dbReference type="AlphaFoldDB" id="A0A6J6DHS0"/>
<organism evidence="2">
    <name type="scientific">freshwater metagenome</name>
    <dbReference type="NCBI Taxonomy" id="449393"/>
    <lineage>
        <taxon>unclassified sequences</taxon>
        <taxon>metagenomes</taxon>
        <taxon>ecological metagenomes</taxon>
    </lineage>
</organism>
<name>A0A6J6DHS0_9ZZZZ</name>
<dbReference type="PANTHER" id="PTHR19328">
    <property type="entry name" value="HEDGEHOG-INTERACTING PROTEIN"/>
    <property type="match status" value="1"/>
</dbReference>
<gene>
    <name evidence="2" type="ORF">UFOPK1572_00992</name>
</gene>
<dbReference type="Pfam" id="PF07995">
    <property type="entry name" value="GSDH"/>
    <property type="match status" value="1"/>
</dbReference>
<sequence>MVYIGMGDGGSANDPERYSLNMSSLLGKMLRIDPRDEGGYDIPTDNPFVTTSGARGEIWSIGLRNPWRFSFDSQGNLWIADVGQGNIEEVSAAKAEGATPGGRGVSFGWSAYEGSARFNEDVSSEGALMPVHEYTHTNGACSISGGAVGTNTATPSRAGWYFFGDYCTGKVTAILTDGEKTVLEEPVAEDFSNITAVRTTSTSLYVLSLDGPVHEIRAVRK</sequence>
<dbReference type="PANTHER" id="PTHR19328:SF75">
    <property type="entry name" value="ALDOSE SUGAR DEHYDROGENASE YLII"/>
    <property type="match status" value="1"/>
</dbReference>
<proteinExistence type="predicted"/>
<accession>A0A6J6DHS0</accession>
<protein>
    <submittedName>
        <fullName evidence="2">Unannotated protein</fullName>
    </submittedName>
</protein>
<dbReference type="Gene3D" id="2.120.10.30">
    <property type="entry name" value="TolB, C-terminal domain"/>
    <property type="match status" value="1"/>
</dbReference>
<evidence type="ECO:0000259" key="1">
    <source>
        <dbReference type="Pfam" id="PF07995"/>
    </source>
</evidence>
<dbReference type="InterPro" id="IPR011042">
    <property type="entry name" value="6-blade_b-propeller_TolB-like"/>
</dbReference>
<feature type="domain" description="Glucose/Sorbosone dehydrogenase" evidence="1">
    <location>
        <begin position="1"/>
        <end position="207"/>
    </location>
</feature>
<dbReference type="EMBL" id="CAEZTC010000122">
    <property type="protein sequence ID" value="CAB4563657.1"/>
    <property type="molecule type" value="Genomic_DNA"/>
</dbReference>
<evidence type="ECO:0000313" key="2">
    <source>
        <dbReference type="EMBL" id="CAB4563657.1"/>
    </source>
</evidence>
<dbReference type="SUPFAM" id="SSF50952">
    <property type="entry name" value="Soluble quinoprotein glucose dehydrogenase"/>
    <property type="match status" value="1"/>
</dbReference>
<reference evidence="2" key="1">
    <citation type="submission" date="2020-05" db="EMBL/GenBank/DDBJ databases">
        <authorList>
            <person name="Chiriac C."/>
            <person name="Salcher M."/>
            <person name="Ghai R."/>
            <person name="Kavagutti S V."/>
        </authorList>
    </citation>
    <scope>NUCLEOTIDE SEQUENCE</scope>
</reference>
<dbReference type="InterPro" id="IPR011041">
    <property type="entry name" value="Quinoprot_gluc/sorb_DH_b-prop"/>
</dbReference>